<gene>
    <name evidence="1" type="ORF">LTR37_020489</name>
</gene>
<evidence type="ECO:0000313" key="2">
    <source>
        <dbReference type="Proteomes" id="UP001281147"/>
    </source>
</evidence>
<evidence type="ECO:0000313" key="1">
    <source>
        <dbReference type="EMBL" id="KAK3683176.1"/>
    </source>
</evidence>
<dbReference type="EMBL" id="JAUTXU010000363">
    <property type="protein sequence ID" value="KAK3683176.1"/>
    <property type="molecule type" value="Genomic_DNA"/>
</dbReference>
<keyword evidence="2" id="KW-1185">Reference proteome</keyword>
<protein>
    <submittedName>
        <fullName evidence="1">Uncharacterized protein</fullName>
    </submittedName>
</protein>
<reference evidence="1" key="1">
    <citation type="submission" date="2023-07" db="EMBL/GenBank/DDBJ databases">
        <title>Black Yeasts Isolated from many extreme environments.</title>
        <authorList>
            <person name="Coleine C."/>
            <person name="Stajich J.E."/>
            <person name="Selbmann L."/>
        </authorList>
    </citation>
    <scope>NUCLEOTIDE SEQUENCE</scope>
    <source>
        <strain evidence="1">CCFEE 5714</strain>
    </source>
</reference>
<accession>A0ACC3MBD2</accession>
<organism evidence="1 2">
    <name type="scientific">Vermiconidia calcicola</name>
    <dbReference type="NCBI Taxonomy" id="1690605"/>
    <lineage>
        <taxon>Eukaryota</taxon>
        <taxon>Fungi</taxon>
        <taxon>Dikarya</taxon>
        <taxon>Ascomycota</taxon>
        <taxon>Pezizomycotina</taxon>
        <taxon>Dothideomycetes</taxon>
        <taxon>Dothideomycetidae</taxon>
        <taxon>Mycosphaerellales</taxon>
        <taxon>Extremaceae</taxon>
        <taxon>Vermiconidia</taxon>
    </lineage>
</organism>
<proteinExistence type="predicted"/>
<name>A0ACC3MBD2_9PEZI</name>
<sequence length="74" mass="7401">MSGLMDKAKDMMGKGSSGGSSGASSGGSSGGSSGMNSGVHKGIDMATDKAGMGDKYDSKINDQADKQMENYGKK</sequence>
<comment type="caution">
    <text evidence="1">The sequence shown here is derived from an EMBL/GenBank/DDBJ whole genome shotgun (WGS) entry which is preliminary data.</text>
</comment>
<dbReference type="Proteomes" id="UP001281147">
    <property type="component" value="Unassembled WGS sequence"/>
</dbReference>